<sequence>MASLAWSGLAWSWWSEWSGCFLVELSALAVLRAERVGAGAAVAETRSGGGPWPPARAARRRRAALIQ</sequence>
<dbReference type="Proteomes" id="UP000076720">
    <property type="component" value="Chromosome"/>
</dbReference>
<dbReference type="EMBL" id="CP012949">
    <property type="protein sequence ID" value="ANB07297.1"/>
    <property type="molecule type" value="Genomic_DNA"/>
</dbReference>
<reference evidence="1 2" key="2">
    <citation type="journal article" date="2016" name="Genome Announc.">
        <title>Complete Genome Sequence of Streptomyces ambofaciens DSM 40697, a Paradigm for Genome Plasticity Studies.</title>
        <authorList>
            <person name="Thibessard A."/>
            <person name="Leblond P."/>
        </authorList>
    </citation>
    <scope>NUCLEOTIDE SEQUENCE [LARGE SCALE GENOMIC DNA]</scope>
    <source>
        <strain evidence="1 2">DSM 40697</strain>
    </source>
</reference>
<evidence type="ECO:0000313" key="2">
    <source>
        <dbReference type="Proteomes" id="UP000076720"/>
    </source>
</evidence>
<evidence type="ECO:0008006" key="3">
    <source>
        <dbReference type="Google" id="ProtNLM"/>
    </source>
</evidence>
<organism evidence="1 2">
    <name type="scientific">Streptomyces ambofaciens</name>
    <dbReference type="NCBI Taxonomy" id="1889"/>
    <lineage>
        <taxon>Bacteria</taxon>
        <taxon>Bacillati</taxon>
        <taxon>Actinomycetota</taxon>
        <taxon>Actinomycetes</taxon>
        <taxon>Kitasatosporales</taxon>
        <taxon>Streptomycetaceae</taxon>
        <taxon>Streptomyces</taxon>
    </lineage>
</organism>
<proteinExistence type="predicted"/>
<accession>A0ABN4PAY1</accession>
<keyword evidence="2" id="KW-1185">Reference proteome</keyword>
<evidence type="ECO:0000313" key="1">
    <source>
        <dbReference type="EMBL" id="ANB07297.1"/>
    </source>
</evidence>
<reference evidence="2" key="1">
    <citation type="submission" date="2015-10" db="EMBL/GenBank/DDBJ databases">
        <title>Complete genome sequence of Streptomyces ambofaciens DSM 40697.</title>
        <authorList>
            <person name="Thibessard A."/>
            <person name="Leblond P."/>
        </authorList>
    </citation>
    <scope>NUCLEOTIDE SEQUENCE [LARGE SCALE GENOMIC DNA]</scope>
    <source>
        <strain evidence="2">DSM 40697</strain>
    </source>
</reference>
<protein>
    <recommendedName>
        <fullName evidence="3">Secreted protein</fullName>
    </recommendedName>
</protein>
<gene>
    <name evidence="1" type="ORF">SAM40697_3339</name>
</gene>
<name>A0ABN4PAY1_STRAM</name>